<gene>
    <name evidence="2" type="ORF">G3R48_09035</name>
</gene>
<evidence type="ECO:0000313" key="3">
    <source>
        <dbReference type="Proteomes" id="UP000811844"/>
    </source>
</evidence>
<reference evidence="2 3" key="1">
    <citation type="submission" date="2020-02" db="EMBL/GenBank/DDBJ databases">
        <title>Shewanella WXL01 sp. nov., a marine bacterium isolated from green algae in Luhuitou Fringing Reef (Northern South China Sea).</title>
        <authorList>
            <person name="Wang X."/>
        </authorList>
    </citation>
    <scope>NUCLEOTIDE SEQUENCE [LARGE SCALE GENOMIC DNA]</scope>
    <source>
        <strain evidence="2 3">MCCC 1A01895</strain>
    </source>
</reference>
<keyword evidence="1" id="KW-1133">Transmembrane helix</keyword>
<organism evidence="2 3">
    <name type="scientific">Shewanella intestini</name>
    <dbReference type="NCBI Taxonomy" id="2017544"/>
    <lineage>
        <taxon>Bacteria</taxon>
        <taxon>Pseudomonadati</taxon>
        <taxon>Pseudomonadota</taxon>
        <taxon>Gammaproteobacteria</taxon>
        <taxon>Alteromonadales</taxon>
        <taxon>Shewanellaceae</taxon>
        <taxon>Shewanella</taxon>
    </lineage>
</organism>
<protein>
    <submittedName>
        <fullName evidence="2">DUF2970 domain-containing protein</fullName>
    </submittedName>
</protein>
<dbReference type="EMBL" id="JAAIKR010000007">
    <property type="protein sequence ID" value="MBR9728126.1"/>
    <property type="molecule type" value="Genomic_DNA"/>
</dbReference>
<accession>A0ABS5I271</accession>
<evidence type="ECO:0000256" key="1">
    <source>
        <dbReference type="SAM" id="Phobius"/>
    </source>
</evidence>
<keyword evidence="1" id="KW-0812">Transmembrane</keyword>
<dbReference type="RefSeq" id="WP_153664573.1">
    <property type="nucleotide sequence ID" value="NZ_JAAIKR010000007.1"/>
</dbReference>
<feature type="transmembrane region" description="Helical" evidence="1">
    <location>
        <begin position="33"/>
        <end position="54"/>
    </location>
</feature>
<sequence>MSLWRVFTSTLAAFIGIQTETRRQQDFNTSSPIPFIIMGIVLAIALILVLMFIVDQILS</sequence>
<keyword evidence="3" id="KW-1185">Reference proteome</keyword>
<proteinExistence type="predicted"/>
<name>A0ABS5I271_9GAMM</name>
<keyword evidence="1" id="KW-0472">Membrane</keyword>
<evidence type="ECO:0000313" key="2">
    <source>
        <dbReference type="EMBL" id="MBR9728126.1"/>
    </source>
</evidence>
<comment type="caution">
    <text evidence="2">The sequence shown here is derived from an EMBL/GenBank/DDBJ whole genome shotgun (WGS) entry which is preliminary data.</text>
</comment>
<dbReference type="Proteomes" id="UP000811844">
    <property type="component" value="Unassembled WGS sequence"/>
</dbReference>
<dbReference type="Pfam" id="PF11174">
    <property type="entry name" value="DUF2970"/>
    <property type="match status" value="1"/>
</dbReference>
<dbReference type="InterPro" id="IPR021344">
    <property type="entry name" value="DUF2970"/>
</dbReference>